<evidence type="ECO:0000313" key="2">
    <source>
        <dbReference type="EMBL" id="SKB04337.1"/>
    </source>
</evidence>
<dbReference type="EMBL" id="FUYE01000016">
    <property type="protein sequence ID" value="SKB04337.1"/>
    <property type="molecule type" value="Genomic_DNA"/>
</dbReference>
<feature type="compositionally biased region" description="Polar residues" evidence="1">
    <location>
        <begin position="77"/>
        <end position="106"/>
    </location>
</feature>
<organism evidence="2 3">
    <name type="scientific">Prosthecobacter debontii</name>
    <dbReference type="NCBI Taxonomy" id="48467"/>
    <lineage>
        <taxon>Bacteria</taxon>
        <taxon>Pseudomonadati</taxon>
        <taxon>Verrucomicrobiota</taxon>
        <taxon>Verrucomicrobiia</taxon>
        <taxon>Verrucomicrobiales</taxon>
        <taxon>Verrucomicrobiaceae</taxon>
        <taxon>Prosthecobacter</taxon>
    </lineage>
</organism>
<keyword evidence="3" id="KW-1185">Reference proteome</keyword>
<feature type="region of interest" description="Disordered" evidence="1">
    <location>
        <begin position="25"/>
        <end position="141"/>
    </location>
</feature>
<gene>
    <name evidence="2" type="ORF">SAMN02745166_04042</name>
</gene>
<reference evidence="3" key="1">
    <citation type="submission" date="2017-02" db="EMBL/GenBank/DDBJ databases">
        <authorList>
            <person name="Varghese N."/>
            <person name="Submissions S."/>
        </authorList>
    </citation>
    <scope>NUCLEOTIDE SEQUENCE [LARGE SCALE GENOMIC DNA]</scope>
    <source>
        <strain evidence="3">ATCC 700200</strain>
    </source>
</reference>
<evidence type="ECO:0000256" key="1">
    <source>
        <dbReference type="SAM" id="MobiDB-lite"/>
    </source>
</evidence>
<dbReference type="OrthoDB" id="195704at2"/>
<dbReference type="Proteomes" id="UP000190774">
    <property type="component" value="Unassembled WGS sequence"/>
</dbReference>
<sequence>MRLLILCCLPLALTQCVDPYGNPISPFGPPMAPPPYPSGREEYRSDMREYDRNQSQQAYTRGWKDGADDGRSGLRRGSSNPYGYNSAQAQAYQDGYTQGYQSNSSAAPGYGQNRPTPAYPDDSPSTQAPSNDPSYNQGYEYGLRDRVAGRQADAGAHVGSYDPRFRRSFERGYYDAFESRR</sequence>
<dbReference type="AlphaFoldDB" id="A0A1T4YR72"/>
<name>A0A1T4YR72_9BACT</name>
<protein>
    <submittedName>
        <fullName evidence="2">Uncharacterized protein</fullName>
    </submittedName>
</protein>
<evidence type="ECO:0000313" key="3">
    <source>
        <dbReference type="Proteomes" id="UP000190774"/>
    </source>
</evidence>
<accession>A0A1T4YR72</accession>
<feature type="compositionally biased region" description="Basic and acidic residues" evidence="1">
    <location>
        <begin position="62"/>
        <end position="72"/>
    </location>
</feature>
<proteinExistence type="predicted"/>
<feature type="compositionally biased region" description="Polar residues" evidence="1">
    <location>
        <begin position="123"/>
        <end position="137"/>
    </location>
</feature>
<feature type="compositionally biased region" description="Pro residues" evidence="1">
    <location>
        <begin position="26"/>
        <end position="37"/>
    </location>
</feature>
<feature type="compositionally biased region" description="Basic and acidic residues" evidence="1">
    <location>
        <begin position="39"/>
        <end position="52"/>
    </location>
</feature>